<dbReference type="Proteomes" id="UP001589896">
    <property type="component" value="Unassembled WGS sequence"/>
</dbReference>
<dbReference type="Gene3D" id="3.90.1150.200">
    <property type="match status" value="1"/>
</dbReference>
<evidence type="ECO:0000256" key="1">
    <source>
        <dbReference type="SAM" id="MobiDB-lite"/>
    </source>
</evidence>
<keyword evidence="3" id="KW-1185">Reference proteome</keyword>
<organism evidence="2 3">
    <name type="scientific">Lysobacter korlensis</name>
    <dbReference type="NCBI Taxonomy" id="553636"/>
    <lineage>
        <taxon>Bacteria</taxon>
        <taxon>Pseudomonadati</taxon>
        <taxon>Pseudomonadota</taxon>
        <taxon>Gammaproteobacteria</taxon>
        <taxon>Lysobacterales</taxon>
        <taxon>Lysobacteraceae</taxon>
        <taxon>Lysobacter</taxon>
    </lineage>
</organism>
<evidence type="ECO:0000313" key="3">
    <source>
        <dbReference type="Proteomes" id="UP001589896"/>
    </source>
</evidence>
<name>A0ABV6RW05_9GAMM</name>
<protein>
    <submittedName>
        <fullName evidence="2">Iron chaperone</fullName>
    </submittedName>
</protein>
<dbReference type="EMBL" id="JBHLTG010000007">
    <property type="protein sequence ID" value="MFC0681161.1"/>
    <property type="molecule type" value="Genomic_DNA"/>
</dbReference>
<reference evidence="2 3" key="1">
    <citation type="submission" date="2024-09" db="EMBL/GenBank/DDBJ databases">
        <authorList>
            <person name="Sun Q."/>
            <person name="Mori K."/>
        </authorList>
    </citation>
    <scope>NUCLEOTIDE SEQUENCE [LARGE SCALE GENOMIC DNA]</scope>
    <source>
        <strain evidence="2 3">KCTC 23076</strain>
    </source>
</reference>
<proteinExistence type="predicted"/>
<accession>A0ABV6RW05</accession>
<dbReference type="RefSeq" id="WP_386673523.1">
    <property type="nucleotide sequence ID" value="NZ_JBHLTG010000007.1"/>
</dbReference>
<gene>
    <name evidence="2" type="ORF">ACFFGH_25310</name>
</gene>
<evidence type="ECO:0000313" key="2">
    <source>
        <dbReference type="EMBL" id="MFC0681161.1"/>
    </source>
</evidence>
<sequence length="153" mass="16394">MDATTKKNRSGSEGFTEEERAAMKERAAELKAEAGRGRGAAKAAADLEDVLKAIAEMPQPDRGLAERIHAIVTTAAPSLAPKTWYGMPAYALDGKVVCFFQAADKFKSRYSTFGFNDPAKLDDGTMWATSFAVTELSKADEATIGDLVRKAVG</sequence>
<comment type="caution">
    <text evidence="2">The sequence shown here is derived from an EMBL/GenBank/DDBJ whole genome shotgun (WGS) entry which is preliminary data.</text>
</comment>
<dbReference type="SUPFAM" id="SSF159888">
    <property type="entry name" value="YdhG-like"/>
    <property type="match status" value="1"/>
</dbReference>
<feature type="region of interest" description="Disordered" evidence="1">
    <location>
        <begin position="1"/>
        <end position="25"/>
    </location>
</feature>